<evidence type="ECO:0000256" key="1">
    <source>
        <dbReference type="PROSITE-ProRule" id="PRU00042"/>
    </source>
</evidence>
<feature type="compositionally biased region" description="Basic and acidic residues" evidence="2">
    <location>
        <begin position="272"/>
        <end position="281"/>
    </location>
</feature>
<dbReference type="EMBL" id="JARIHO010000014">
    <property type="protein sequence ID" value="KAJ7350449.1"/>
    <property type="molecule type" value="Genomic_DNA"/>
</dbReference>
<dbReference type="GO" id="GO:0008270">
    <property type="term" value="F:zinc ion binding"/>
    <property type="evidence" value="ECO:0007669"/>
    <property type="project" value="UniProtKB-KW"/>
</dbReference>
<dbReference type="SMART" id="SM00355">
    <property type="entry name" value="ZnF_C2H2"/>
    <property type="match status" value="1"/>
</dbReference>
<feature type="compositionally biased region" description="Low complexity" evidence="2">
    <location>
        <begin position="107"/>
        <end position="121"/>
    </location>
</feature>
<comment type="caution">
    <text evidence="4">The sequence shown here is derived from an EMBL/GenBank/DDBJ whole genome shotgun (WGS) entry which is preliminary data.</text>
</comment>
<dbReference type="PROSITE" id="PS50157">
    <property type="entry name" value="ZINC_FINGER_C2H2_2"/>
    <property type="match status" value="1"/>
</dbReference>
<feature type="domain" description="C2H2-type" evidence="3">
    <location>
        <begin position="325"/>
        <end position="357"/>
    </location>
</feature>
<protein>
    <recommendedName>
        <fullName evidence="3">C2H2-type domain-containing protein</fullName>
    </recommendedName>
</protein>
<reference evidence="4" key="1">
    <citation type="submission" date="2023-03" db="EMBL/GenBank/DDBJ databases">
        <title>Massive genome expansion in bonnet fungi (Mycena s.s.) driven by repeated elements and novel gene families across ecological guilds.</title>
        <authorList>
            <consortium name="Lawrence Berkeley National Laboratory"/>
            <person name="Harder C.B."/>
            <person name="Miyauchi S."/>
            <person name="Viragh M."/>
            <person name="Kuo A."/>
            <person name="Thoen E."/>
            <person name="Andreopoulos B."/>
            <person name="Lu D."/>
            <person name="Skrede I."/>
            <person name="Drula E."/>
            <person name="Henrissat B."/>
            <person name="Morin E."/>
            <person name="Kohler A."/>
            <person name="Barry K."/>
            <person name="LaButti K."/>
            <person name="Morin E."/>
            <person name="Salamov A."/>
            <person name="Lipzen A."/>
            <person name="Mereny Z."/>
            <person name="Hegedus B."/>
            <person name="Baldrian P."/>
            <person name="Stursova M."/>
            <person name="Weitz H."/>
            <person name="Taylor A."/>
            <person name="Grigoriev I.V."/>
            <person name="Nagy L.G."/>
            <person name="Martin F."/>
            <person name="Kauserud H."/>
        </authorList>
    </citation>
    <scope>NUCLEOTIDE SEQUENCE</scope>
    <source>
        <strain evidence="4">CBHHK002</strain>
    </source>
</reference>
<evidence type="ECO:0000259" key="3">
    <source>
        <dbReference type="PROSITE" id="PS50157"/>
    </source>
</evidence>
<keyword evidence="1" id="KW-0479">Metal-binding</keyword>
<feature type="region of interest" description="Disordered" evidence="2">
    <location>
        <begin position="191"/>
        <end position="256"/>
    </location>
</feature>
<evidence type="ECO:0000256" key="2">
    <source>
        <dbReference type="SAM" id="MobiDB-lite"/>
    </source>
</evidence>
<dbReference type="Proteomes" id="UP001218218">
    <property type="component" value="Unassembled WGS sequence"/>
</dbReference>
<feature type="compositionally biased region" description="Low complexity" evidence="2">
    <location>
        <begin position="191"/>
        <end position="208"/>
    </location>
</feature>
<sequence>MSSEDEMSFLSLESSNTAAHFPSVHKAEKEMVSLWPLNDEPKYWYSGAAPDWHKDPPHFAVLWEDGTDTKKPIHITPILPTNLFGRTAAEAFAGFPTYFDDSPPSSPSHSLSPLSPMSSHFSFDEETDTIGTNDSMDDMDEMTLQLADRMHLDDSPPQSPQPVSISPPLPSSPACDYLSINSLFDGFSSTSTTSTLSVGGTSSNTSSTYAVSPSPIPFTGDSSTSPPPRFRSPRRSSSPTIPKAQEGEPSPETYCALDLFPPAAPLIQIVLEEHPKEDPGRRPGIKRGSYEDDKDFESLVNGGNDGGGNVGRSRKNGGRAASKRYPCTVPGCTESFTRRNDMKRHVKNAAIHKGSVQQAEALANSPVCQFCGEELSRPDAARRHELKDSCGKRTIRRKSTYSMLPA</sequence>
<accession>A0AAD7A699</accession>
<keyword evidence="1" id="KW-0863">Zinc-finger</keyword>
<name>A0AAD7A699_9AGAR</name>
<proteinExistence type="predicted"/>
<dbReference type="Gene3D" id="3.30.160.60">
    <property type="entry name" value="Classic Zinc Finger"/>
    <property type="match status" value="1"/>
</dbReference>
<evidence type="ECO:0000313" key="5">
    <source>
        <dbReference type="Proteomes" id="UP001218218"/>
    </source>
</evidence>
<feature type="region of interest" description="Disordered" evidence="2">
    <location>
        <begin position="272"/>
        <end position="323"/>
    </location>
</feature>
<gene>
    <name evidence="4" type="ORF">DFH08DRAFT_110700</name>
</gene>
<dbReference type="AlphaFoldDB" id="A0AAD7A699"/>
<keyword evidence="5" id="KW-1185">Reference proteome</keyword>
<feature type="region of interest" description="Disordered" evidence="2">
    <location>
        <begin position="103"/>
        <end position="137"/>
    </location>
</feature>
<dbReference type="InterPro" id="IPR013087">
    <property type="entry name" value="Znf_C2H2_type"/>
</dbReference>
<keyword evidence="1" id="KW-0862">Zinc</keyword>
<feature type="region of interest" description="Disordered" evidence="2">
    <location>
        <begin position="151"/>
        <end position="170"/>
    </location>
</feature>
<feature type="compositionally biased region" description="Pro residues" evidence="2">
    <location>
        <begin position="157"/>
        <end position="170"/>
    </location>
</feature>
<evidence type="ECO:0000313" key="4">
    <source>
        <dbReference type="EMBL" id="KAJ7350449.1"/>
    </source>
</evidence>
<organism evidence="4 5">
    <name type="scientific">Mycena albidolilacea</name>
    <dbReference type="NCBI Taxonomy" id="1033008"/>
    <lineage>
        <taxon>Eukaryota</taxon>
        <taxon>Fungi</taxon>
        <taxon>Dikarya</taxon>
        <taxon>Basidiomycota</taxon>
        <taxon>Agaricomycotina</taxon>
        <taxon>Agaricomycetes</taxon>
        <taxon>Agaricomycetidae</taxon>
        <taxon>Agaricales</taxon>
        <taxon>Marasmiineae</taxon>
        <taxon>Mycenaceae</taxon>
        <taxon>Mycena</taxon>
    </lineage>
</organism>